<comment type="caution">
    <text evidence="8">The sequence shown here is derived from an EMBL/GenBank/DDBJ whole genome shotgun (WGS) entry which is preliminary data.</text>
</comment>
<evidence type="ECO:0000256" key="4">
    <source>
        <dbReference type="ARBA" id="ARBA00023034"/>
    </source>
</evidence>
<evidence type="ECO:0000256" key="3">
    <source>
        <dbReference type="ARBA" id="ARBA00022989"/>
    </source>
</evidence>
<protein>
    <submittedName>
        <fullName evidence="8">Golgin candidate 2</fullName>
    </submittedName>
</protein>
<evidence type="ECO:0000313" key="8">
    <source>
        <dbReference type="EMBL" id="RVW17394.1"/>
    </source>
</evidence>
<keyword evidence="5" id="KW-0175">Coiled coil</keyword>
<evidence type="ECO:0000256" key="6">
    <source>
        <dbReference type="ARBA" id="ARBA00023136"/>
    </source>
</evidence>
<evidence type="ECO:0000256" key="2">
    <source>
        <dbReference type="ARBA" id="ARBA00022692"/>
    </source>
</evidence>
<evidence type="ECO:0000256" key="7">
    <source>
        <dbReference type="SAM" id="Phobius"/>
    </source>
</evidence>
<proteinExistence type="predicted"/>
<dbReference type="Pfam" id="PF09787">
    <property type="entry name" value="Golgin_A5"/>
    <property type="match status" value="1"/>
</dbReference>
<evidence type="ECO:0000256" key="1">
    <source>
        <dbReference type="ARBA" id="ARBA00004394"/>
    </source>
</evidence>
<name>A0A438C2D2_VITVI</name>
<sequence>MTRKEMESPTVVEVELKRRLGQLTDHLIQKQAQVEALSSEKATLLFRIEAVSRLLEENKLLLSSRDDLESGSWDISDSKLKPLLEDRIRSGGQHFWSLMRQLDTIFSAGAVFLRRNSTAKWWALFYLVSLHLWVIYILTSHSETTVETRSGAVMSLENINNTGGV</sequence>
<dbReference type="EMBL" id="QGNW01002578">
    <property type="protein sequence ID" value="RVW17394.1"/>
    <property type="molecule type" value="Genomic_DNA"/>
</dbReference>
<dbReference type="Proteomes" id="UP000288805">
    <property type="component" value="Unassembled WGS sequence"/>
</dbReference>
<keyword evidence="6 7" id="KW-0472">Membrane</keyword>
<organism evidence="8 9">
    <name type="scientific">Vitis vinifera</name>
    <name type="common">Grape</name>
    <dbReference type="NCBI Taxonomy" id="29760"/>
    <lineage>
        <taxon>Eukaryota</taxon>
        <taxon>Viridiplantae</taxon>
        <taxon>Streptophyta</taxon>
        <taxon>Embryophyta</taxon>
        <taxon>Tracheophyta</taxon>
        <taxon>Spermatophyta</taxon>
        <taxon>Magnoliopsida</taxon>
        <taxon>eudicotyledons</taxon>
        <taxon>Gunneridae</taxon>
        <taxon>Pentapetalae</taxon>
        <taxon>rosids</taxon>
        <taxon>Vitales</taxon>
        <taxon>Vitaceae</taxon>
        <taxon>Viteae</taxon>
        <taxon>Vitis</taxon>
    </lineage>
</organism>
<dbReference type="GO" id="GO:0000139">
    <property type="term" value="C:Golgi membrane"/>
    <property type="evidence" value="ECO:0007669"/>
    <property type="project" value="UniProtKB-SubCell"/>
</dbReference>
<feature type="transmembrane region" description="Helical" evidence="7">
    <location>
        <begin position="121"/>
        <end position="139"/>
    </location>
</feature>
<reference evidence="8 9" key="1">
    <citation type="journal article" date="2018" name="PLoS Genet.">
        <title>Population sequencing reveals clonal diversity and ancestral inbreeding in the grapevine cultivar Chardonnay.</title>
        <authorList>
            <person name="Roach M.J."/>
            <person name="Johnson D.L."/>
            <person name="Bohlmann J."/>
            <person name="van Vuuren H.J."/>
            <person name="Jones S.J."/>
            <person name="Pretorius I.S."/>
            <person name="Schmidt S.A."/>
            <person name="Borneman A.R."/>
        </authorList>
    </citation>
    <scope>NUCLEOTIDE SEQUENCE [LARGE SCALE GENOMIC DNA]</scope>
    <source>
        <strain evidence="9">cv. Chardonnay</strain>
        <tissue evidence="8">Leaf</tissue>
    </source>
</reference>
<keyword evidence="4" id="KW-0333">Golgi apparatus</keyword>
<keyword evidence="3 7" id="KW-1133">Transmembrane helix</keyword>
<dbReference type="GO" id="GO:0007030">
    <property type="term" value="P:Golgi organization"/>
    <property type="evidence" value="ECO:0007669"/>
    <property type="project" value="InterPro"/>
</dbReference>
<dbReference type="PANTHER" id="PTHR13815:SF5">
    <property type="entry name" value="GOLGIN CANDIDATE 2"/>
    <property type="match status" value="1"/>
</dbReference>
<keyword evidence="2 7" id="KW-0812">Transmembrane</keyword>
<dbReference type="InterPro" id="IPR019177">
    <property type="entry name" value="Golgin_subfamily_A_member_5"/>
</dbReference>
<accession>A0A438C2D2</accession>
<comment type="subcellular location">
    <subcellularLocation>
        <location evidence="1">Golgi apparatus membrane</location>
    </subcellularLocation>
</comment>
<dbReference type="PANTHER" id="PTHR13815">
    <property type="entry name" value="GOLGIN-84"/>
    <property type="match status" value="1"/>
</dbReference>
<dbReference type="AlphaFoldDB" id="A0A438C2D2"/>
<evidence type="ECO:0000256" key="5">
    <source>
        <dbReference type="ARBA" id="ARBA00023054"/>
    </source>
</evidence>
<evidence type="ECO:0000313" key="9">
    <source>
        <dbReference type="Proteomes" id="UP000288805"/>
    </source>
</evidence>
<gene>
    <name evidence="8" type="primary">GC2_0</name>
    <name evidence="8" type="ORF">CK203_094164</name>
</gene>